<comment type="caution">
    <text evidence="5">The sequence shown here is derived from an EMBL/GenBank/DDBJ whole genome shotgun (WGS) entry which is preliminary data.</text>
</comment>
<dbReference type="GO" id="GO:0016616">
    <property type="term" value="F:oxidoreductase activity, acting on the CH-OH group of donors, NAD or NADP as acceptor"/>
    <property type="evidence" value="ECO:0007669"/>
    <property type="project" value="UniProtKB-ARBA"/>
</dbReference>
<proteinExistence type="inferred from homology"/>
<dbReference type="PROSITE" id="PS00798">
    <property type="entry name" value="ALDOKETO_REDUCTASE_1"/>
    <property type="match status" value="1"/>
</dbReference>
<dbReference type="OrthoDB" id="275427at2157"/>
<dbReference type="PRINTS" id="PR00069">
    <property type="entry name" value="ALDKETRDTASE"/>
</dbReference>
<dbReference type="PROSITE" id="PS00062">
    <property type="entry name" value="ALDOKETO_REDUCTASE_2"/>
    <property type="match status" value="1"/>
</dbReference>
<dbReference type="SUPFAM" id="SSF51430">
    <property type="entry name" value="NAD(P)-linked oxidoreductase"/>
    <property type="match status" value="1"/>
</dbReference>
<dbReference type="InterPro" id="IPR018170">
    <property type="entry name" value="Aldo/ket_reductase_CS"/>
</dbReference>
<comment type="similarity">
    <text evidence="1">Belongs to the aldo/keto reductase family.</text>
</comment>
<dbReference type="PANTHER" id="PTHR43827:SF3">
    <property type="entry name" value="NADP-DEPENDENT OXIDOREDUCTASE DOMAIN-CONTAINING PROTEIN"/>
    <property type="match status" value="1"/>
</dbReference>
<name>A0A4C2EIJ3_9EURY</name>
<dbReference type="Gene3D" id="3.20.20.100">
    <property type="entry name" value="NADP-dependent oxidoreductase domain"/>
    <property type="match status" value="1"/>
</dbReference>
<reference evidence="5 6" key="1">
    <citation type="submission" date="2019-02" db="EMBL/GenBank/DDBJ databases">
        <title>Haloarcula mannanilyticum sp. nov., a mannan degrading haloarchaeon isolated from commercial salt.</title>
        <authorList>
            <person name="Enomoto S."/>
            <person name="Shimane Y."/>
            <person name="Kamekura M."/>
            <person name="Ito T."/>
            <person name="Moriya O."/>
            <person name="Ihara K."/>
            <person name="Takahashi-Ando N."/>
            <person name="Fukushima Y."/>
            <person name="Yoshida Y."/>
            <person name="Usama R."/>
            <person name="Takai K."/>
            <person name="Minegishi H."/>
        </authorList>
    </citation>
    <scope>NUCLEOTIDE SEQUENCE [LARGE SCALE GENOMIC DNA]</scope>
    <source>
        <strain evidence="5 6">MD130-1</strain>
    </source>
</reference>
<evidence type="ECO:0000259" key="4">
    <source>
        <dbReference type="Pfam" id="PF00248"/>
    </source>
</evidence>
<dbReference type="Proteomes" id="UP000304382">
    <property type="component" value="Unassembled WGS sequence"/>
</dbReference>
<gene>
    <name evidence="5" type="ORF">Harman_00240</name>
</gene>
<evidence type="ECO:0000256" key="1">
    <source>
        <dbReference type="ARBA" id="ARBA00007905"/>
    </source>
</evidence>
<sequence>MEYVTTEQTRVPALGLGTYRLRGQTCTEAVAQALEMGYRHIDTAEYYENQAAIGQALADTAVSRDELFITTKVWRTNLGYEDTKQVARASREKLGLDTIDLLLIHWPSRSVPIEETIRAMNELQSDGVVRHIGVSNFSVEQLTNAREASETPICTNQVEYNPYTDQSDVLEYCIDHDIMLTAYSPLAKGRINDDTTLETISDRYGKSPAQVALRWLVQQQQVAAIPKAASRAHLQSNLSIFDFELTDEEMAQIFDLQGGLIDRVRSMLGL</sequence>
<protein>
    <submittedName>
        <fullName evidence="5">Oxidoreductase</fullName>
    </submittedName>
</protein>
<dbReference type="PIRSF" id="PIRSF000097">
    <property type="entry name" value="AKR"/>
    <property type="match status" value="1"/>
</dbReference>
<accession>A0A4C2EIJ3</accession>
<dbReference type="InterPro" id="IPR020471">
    <property type="entry name" value="AKR"/>
</dbReference>
<feature type="domain" description="NADP-dependent oxidoreductase" evidence="4">
    <location>
        <begin position="14"/>
        <end position="253"/>
    </location>
</feature>
<keyword evidence="2" id="KW-0521">NADP</keyword>
<dbReference type="AlphaFoldDB" id="A0A4C2EIJ3"/>
<evidence type="ECO:0000313" key="5">
    <source>
        <dbReference type="EMBL" id="GCF12089.1"/>
    </source>
</evidence>
<dbReference type="RefSeq" id="WP_137681813.1">
    <property type="nucleotide sequence ID" value="NZ_BIXZ01000001.1"/>
</dbReference>
<evidence type="ECO:0000313" key="6">
    <source>
        <dbReference type="Proteomes" id="UP000304382"/>
    </source>
</evidence>
<dbReference type="Pfam" id="PF00248">
    <property type="entry name" value="Aldo_ket_red"/>
    <property type="match status" value="1"/>
</dbReference>
<keyword evidence="3" id="KW-0560">Oxidoreductase</keyword>
<keyword evidence="6" id="KW-1185">Reference proteome</keyword>
<evidence type="ECO:0000256" key="3">
    <source>
        <dbReference type="ARBA" id="ARBA00023002"/>
    </source>
</evidence>
<dbReference type="EMBL" id="BIXZ01000001">
    <property type="protein sequence ID" value="GCF12089.1"/>
    <property type="molecule type" value="Genomic_DNA"/>
</dbReference>
<dbReference type="FunFam" id="3.20.20.100:FF:000002">
    <property type="entry name" value="2,5-diketo-D-gluconic acid reductase A"/>
    <property type="match status" value="1"/>
</dbReference>
<dbReference type="InterPro" id="IPR036812">
    <property type="entry name" value="NAD(P)_OxRdtase_dom_sf"/>
</dbReference>
<organism evidence="5 6">
    <name type="scientific">Haloarcula mannanilytica</name>
    <dbReference type="NCBI Taxonomy" id="2509225"/>
    <lineage>
        <taxon>Archaea</taxon>
        <taxon>Methanobacteriati</taxon>
        <taxon>Methanobacteriota</taxon>
        <taxon>Stenosarchaea group</taxon>
        <taxon>Halobacteria</taxon>
        <taxon>Halobacteriales</taxon>
        <taxon>Haloarculaceae</taxon>
        <taxon>Haloarcula</taxon>
    </lineage>
</organism>
<dbReference type="InterPro" id="IPR023210">
    <property type="entry name" value="NADP_OxRdtase_dom"/>
</dbReference>
<dbReference type="PANTHER" id="PTHR43827">
    <property type="entry name" value="2,5-DIKETO-D-GLUCONIC ACID REDUCTASE"/>
    <property type="match status" value="1"/>
</dbReference>
<evidence type="ECO:0000256" key="2">
    <source>
        <dbReference type="ARBA" id="ARBA00022857"/>
    </source>
</evidence>